<dbReference type="EMBL" id="CAUYUJ010014424">
    <property type="protein sequence ID" value="CAK0841062.1"/>
    <property type="molecule type" value="Genomic_DNA"/>
</dbReference>
<evidence type="ECO:0000313" key="2">
    <source>
        <dbReference type="EMBL" id="CAK0841062.1"/>
    </source>
</evidence>
<organism evidence="2 3">
    <name type="scientific">Prorocentrum cordatum</name>
    <dbReference type="NCBI Taxonomy" id="2364126"/>
    <lineage>
        <taxon>Eukaryota</taxon>
        <taxon>Sar</taxon>
        <taxon>Alveolata</taxon>
        <taxon>Dinophyceae</taxon>
        <taxon>Prorocentrales</taxon>
        <taxon>Prorocentraceae</taxon>
        <taxon>Prorocentrum</taxon>
    </lineage>
</organism>
<feature type="non-terminal residue" evidence="2">
    <location>
        <position position="1"/>
    </location>
</feature>
<comment type="caution">
    <text evidence="2">The sequence shown here is derived from an EMBL/GenBank/DDBJ whole genome shotgun (WGS) entry which is preliminary data.</text>
</comment>
<feature type="region of interest" description="Disordered" evidence="1">
    <location>
        <begin position="27"/>
        <end position="82"/>
    </location>
</feature>
<keyword evidence="3" id="KW-1185">Reference proteome</keyword>
<gene>
    <name evidence="2" type="ORF">PCOR1329_LOCUS36357</name>
</gene>
<protein>
    <submittedName>
        <fullName evidence="2">Uncharacterized protein</fullName>
    </submittedName>
</protein>
<evidence type="ECO:0000313" key="3">
    <source>
        <dbReference type="Proteomes" id="UP001189429"/>
    </source>
</evidence>
<evidence type="ECO:0000256" key="1">
    <source>
        <dbReference type="SAM" id="MobiDB-lite"/>
    </source>
</evidence>
<sequence length="82" mass="8415">ASESERVAAARAVPSCVKLTAAQLSTVPEPPATVPASRKQRGEQKQRSEPSGGLQGGIWAAFGQPSGGLKGGTEGRVPHRPE</sequence>
<reference evidence="2" key="1">
    <citation type="submission" date="2023-10" db="EMBL/GenBank/DDBJ databases">
        <authorList>
            <person name="Chen Y."/>
            <person name="Shah S."/>
            <person name="Dougan E. K."/>
            <person name="Thang M."/>
            <person name="Chan C."/>
        </authorList>
    </citation>
    <scope>NUCLEOTIDE SEQUENCE [LARGE SCALE GENOMIC DNA]</scope>
</reference>
<proteinExistence type="predicted"/>
<accession>A0ABN9T7K1</accession>
<dbReference type="Proteomes" id="UP001189429">
    <property type="component" value="Unassembled WGS sequence"/>
</dbReference>
<feature type="compositionally biased region" description="Gly residues" evidence="1">
    <location>
        <begin position="65"/>
        <end position="74"/>
    </location>
</feature>
<name>A0ABN9T7K1_9DINO</name>